<evidence type="ECO:0000313" key="3">
    <source>
        <dbReference type="Proteomes" id="UP001501447"/>
    </source>
</evidence>
<accession>A0ABP6CGS3</accession>
<dbReference type="RefSeq" id="WP_344567224.1">
    <property type="nucleotide sequence ID" value="NZ_BAAARJ010000011.1"/>
</dbReference>
<feature type="region of interest" description="Disordered" evidence="1">
    <location>
        <begin position="32"/>
        <end position="74"/>
    </location>
</feature>
<keyword evidence="3" id="KW-1185">Reference proteome</keyword>
<organism evidence="2 3">
    <name type="scientific">Streptomyces axinellae</name>
    <dbReference type="NCBI Taxonomy" id="552788"/>
    <lineage>
        <taxon>Bacteria</taxon>
        <taxon>Bacillati</taxon>
        <taxon>Actinomycetota</taxon>
        <taxon>Actinomycetes</taxon>
        <taxon>Kitasatosporales</taxon>
        <taxon>Streptomycetaceae</taxon>
        <taxon>Streptomyces</taxon>
    </lineage>
</organism>
<evidence type="ECO:0000256" key="1">
    <source>
        <dbReference type="SAM" id="MobiDB-lite"/>
    </source>
</evidence>
<feature type="compositionally biased region" description="Polar residues" evidence="1">
    <location>
        <begin position="64"/>
        <end position="74"/>
    </location>
</feature>
<protein>
    <submittedName>
        <fullName evidence="2">Uncharacterized protein</fullName>
    </submittedName>
</protein>
<gene>
    <name evidence="2" type="ORF">GCM10009863_36410</name>
</gene>
<evidence type="ECO:0000313" key="2">
    <source>
        <dbReference type="EMBL" id="GAA2619199.1"/>
    </source>
</evidence>
<sequence length="74" mass="7902">MLFFVFEAPVLDGLSGWESDGEEVLGEACPGRSSLDGVEEEHPMTVSNTAATGATYRNPPAMLSSPSSRLEIQE</sequence>
<proteinExistence type="predicted"/>
<dbReference type="Proteomes" id="UP001501447">
    <property type="component" value="Unassembled WGS sequence"/>
</dbReference>
<reference evidence="3" key="1">
    <citation type="journal article" date="2019" name="Int. J. Syst. Evol. Microbiol.">
        <title>The Global Catalogue of Microorganisms (GCM) 10K type strain sequencing project: providing services to taxonomists for standard genome sequencing and annotation.</title>
        <authorList>
            <consortium name="The Broad Institute Genomics Platform"/>
            <consortium name="The Broad Institute Genome Sequencing Center for Infectious Disease"/>
            <person name="Wu L."/>
            <person name="Ma J."/>
        </authorList>
    </citation>
    <scope>NUCLEOTIDE SEQUENCE [LARGE SCALE GENOMIC DNA]</scope>
    <source>
        <strain evidence="3">JCM 16373</strain>
    </source>
</reference>
<name>A0ABP6CGS3_9ACTN</name>
<dbReference type="EMBL" id="BAAARJ010000011">
    <property type="protein sequence ID" value="GAA2619199.1"/>
    <property type="molecule type" value="Genomic_DNA"/>
</dbReference>
<comment type="caution">
    <text evidence="2">The sequence shown here is derived from an EMBL/GenBank/DDBJ whole genome shotgun (WGS) entry which is preliminary data.</text>
</comment>